<feature type="domain" description="DDE" evidence="1">
    <location>
        <begin position="57"/>
        <end position="98"/>
    </location>
</feature>
<evidence type="ECO:0000313" key="3">
    <source>
        <dbReference type="Proteomes" id="UP001597151"/>
    </source>
</evidence>
<sequence length="106" mass="12945">MLYVRFPLSLRNVEDLLHERGVDVSHETVRFWWHRFGPMFAAEIKKRRIEVMKSSRWRWHLDEVFVKINGERHYLWRAVDHDGEVLESFVTKARDKTAWFCQSKIT</sequence>
<organism evidence="2 3">
    <name type="scientific">Seohaeicola saemankumensis</name>
    <dbReference type="NCBI Taxonomy" id="481181"/>
    <lineage>
        <taxon>Bacteria</taxon>
        <taxon>Pseudomonadati</taxon>
        <taxon>Pseudomonadota</taxon>
        <taxon>Alphaproteobacteria</taxon>
        <taxon>Rhodobacterales</taxon>
        <taxon>Roseobacteraceae</taxon>
        <taxon>Seohaeicola</taxon>
    </lineage>
</organism>
<evidence type="ECO:0000313" key="2">
    <source>
        <dbReference type="EMBL" id="MFD1196644.1"/>
    </source>
</evidence>
<dbReference type="EMBL" id="JBHTKR010000010">
    <property type="protein sequence ID" value="MFD1196644.1"/>
    <property type="molecule type" value="Genomic_DNA"/>
</dbReference>
<dbReference type="Proteomes" id="UP001597151">
    <property type="component" value="Unassembled WGS sequence"/>
</dbReference>
<reference evidence="3" key="1">
    <citation type="journal article" date="2019" name="Int. J. Syst. Evol. Microbiol.">
        <title>The Global Catalogue of Microorganisms (GCM) 10K type strain sequencing project: providing services to taxonomists for standard genome sequencing and annotation.</title>
        <authorList>
            <consortium name="The Broad Institute Genomics Platform"/>
            <consortium name="The Broad Institute Genome Sequencing Center for Infectious Disease"/>
            <person name="Wu L."/>
            <person name="Ma J."/>
        </authorList>
    </citation>
    <scope>NUCLEOTIDE SEQUENCE [LARGE SCALE GENOMIC DNA]</scope>
    <source>
        <strain evidence="3">CCUG 55328</strain>
    </source>
</reference>
<dbReference type="InterPro" id="IPR032874">
    <property type="entry name" value="DDE_dom"/>
</dbReference>
<comment type="caution">
    <text evidence="2">The sequence shown here is derived from an EMBL/GenBank/DDBJ whole genome shotgun (WGS) entry which is preliminary data.</text>
</comment>
<dbReference type="InterPro" id="IPR052183">
    <property type="entry name" value="IS_Transposase"/>
</dbReference>
<dbReference type="Pfam" id="PF13610">
    <property type="entry name" value="DDE_Tnp_IS240"/>
    <property type="match status" value="1"/>
</dbReference>
<dbReference type="RefSeq" id="WP_380795032.1">
    <property type="nucleotide sequence ID" value="NZ_JBHTKR010000010.1"/>
</dbReference>
<keyword evidence="3" id="KW-1185">Reference proteome</keyword>
<gene>
    <name evidence="2" type="ORF">ACFQ3C_18410</name>
</gene>
<proteinExistence type="predicted"/>
<name>A0ABW3THI0_9RHOB</name>
<dbReference type="PANTHER" id="PTHR35528">
    <property type="entry name" value="BLL1675 PROTEIN"/>
    <property type="match status" value="1"/>
</dbReference>
<evidence type="ECO:0000259" key="1">
    <source>
        <dbReference type="Pfam" id="PF13610"/>
    </source>
</evidence>
<accession>A0ABW3THI0</accession>
<protein>
    <submittedName>
        <fullName evidence="2">Transposase</fullName>
    </submittedName>
</protein>
<dbReference type="PANTHER" id="PTHR35528:SF3">
    <property type="entry name" value="BLL1675 PROTEIN"/>
    <property type="match status" value="1"/>
</dbReference>